<dbReference type="EMBL" id="JAPDSH010000001">
    <property type="protein sequence ID" value="MDF0479029.1"/>
    <property type="molecule type" value="Genomic_DNA"/>
</dbReference>
<comment type="caution">
    <text evidence="2">The sequence shown here is derived from an EMBL/GenBank/DDBJ whole genome shotgun (WGS) entry which is preliminary data.</text>
</comment>
<feature type="transmembrane region" description="Helical" evidence="1">
    <location>
        <begin position="9"/>
        <end position="25"/>
    </location>
</feature>
<keyword evidence="1" id="KW-1133">Transmembrane helix</keyword>
<evidence type="ECO:0000256" key="1">
    <source>
        <dbReference type="SAM" id="Phobius"/>
    </source>
</evidence>
<dbReference type="Proteomes" id="UP001147148">
    <property type="component" value="Unassembled WGS sequence"/>
</dbReference>
<evidence type="ECO:0000313" key="2">
    <source>
        <dbReference type="EMBL" id="MDF0479029.1"/>
    </source>
</evidence>
<evidence type="ECO:0000313" key="3">
    <source>
        <dbReference type="Proteomes" id="UP001147148"/>
    </source>
</evidence>
<keyword evidence="1" id="KW-0472">Membrane</keyword>
<feature type="transmembrane region" description="Helical" evidence="1">
    <location>
        <begin position="31"/>
        <end position="48"/>
    </location>
</feature>
<keyword evidence="3" id="KW-1185">Reference proteome</keyword>
<proteinExistence type="predicted"/>
<sequence>MAREKRKQLIIGSVFVVALGISFFLLQSKTLFNVIFLFAIICVMALITQRSQRKVSYMLALAEYKGISFEEISQLSNLSVRELELCSSSERRVYPSLKEVDKVIRLLEARSN</sequence>
<gene>
    <name evidence="2" type="ORF">OL233_01915</name>
</gene>
<reference evidence="2" key="1">
    <citation type="submission" date="2022-10" db="EMBL/GenBank/DDBJ databases">
        <title>Vagococcus sp. isolated from poultry meat.</title>
        <authorList>
            <person name="Johansson P."/>
            <person name="Bjorkroth J."/>
        </authorList>
    </citation>
    <scope>NUCLEOTIDE SEQUENCE</scope>
    <source>
        <strain evidence="2">PNs007</strain>
    </source>
</reference>
<organism evidence="2 3">
    <name type="scientific">Vagococcus proximus</name>
    <dbReference type="NCBI Taxonomy" id="2991417"/>
    <lineage>
        <taxon>Bacteria</taxon>
        <taxon>Bacillati</taxon>
        <taxon>Bacillota</taxon>
        <taxon>Bacilli</taxon>
        <taxon>Lactobacillales</taxon>
        <taxon>Enterococcaceae</taxon>
        <taxon>Vagococcus</taxon>
    </lineage>
</organism>
<keyword evidence="1" id="KW-0812">Transmembrane</keyword>
<dbReference type="RefSeq" id="WP_275470675.1">
    <property type="nucleotide sequence ID" value="NZ_JAPDSH010000001.1"/>
</dbReference>
<protein>
    <recommendedName>
        <fullName evidence="4">HTH cro/C1-type domain-containing protein</fullName>
    </recommendedName>
</protein>
<name>A0ABT5WZG6_9ENTE</name>
<accession>A0ABT5WZG6</accession>
<evidence type="ECO:0008006" key="4">
    <source>
        <dbReference type="Google" id="ProtNLM"/>
    </source>
</evidence>